<dbReference type="AlphaFoldDB" id="A0A8S1C871"/>
<gene>
    <name evidence="2" type="ORF">CLODIP_2_CD14515</name>
</gene>
<evidence type="ECO:0000256" key="1">
    <source>
        <dbReference type="SAM" id="MobiDB-lite"/>
    </source>
</evidence>
<feature type="region of interest" description="Disordered" evidence="1">
    <location>
        <begin position="1"/>
        <end position="41"/>
    </location>
</feature>
<keyword evidence="3" id="KW-1185">Reference proteome</keyword>
<dbReference type="Proteomes" id="UP000494165">
    <property type="component" value="Unassembled WGS sequence"/>
</dbReference>
<sequence length="140" mass="15850">MRLLTSADFQIRPTGPRRRSTAPPNSHPLAPCRPVVSRTNGAERRGIDGYGVLLTQLQLQSLSRVPNTIKQCSRAGRIASKSEQHNSQHNWAWSATLAEPLPATRLQRFRHAARDPWRGRSNEWAYSKAQTDNSAEERFH</sequence>
<reference evidence="2 3" key="1">
    <citation type="submission" date="2020-04" db="EMBL/GenBank/DDBJ databases">
        <authorList>
            <person name="Alioto T."/>
            <person name="Alioto T."/>
            <person name="Gomez Garrido J."/>
        </authorList>
    </citation>
    <scope>NUCLEOTIDE SEQUENCE [LARGE SCALE GENOMIC DNA]</scope>
</reference>
<protein>
    <submittedName>
        <fullName evidence="2">Uncharacterized protein</fullName>
    </submittedName>
</protein>
<comment type="caution">
    <text evidence="2">The sequence shown here is derived from an EMBL/GenBank/DDBJ whole genome shotgun (WGS) entry which is preliminary data.</text>
</comment>
<dbReference type="EMBL" id="CADEPI010000015">
    <property type="protein sequence ID" value="CAB3364164.1"/>
    <property type="molecule type" value="Genomic_DNA"/>
</dbReference>
<name>A0A8S1C871_9INSE</name>
<evidence type="ECO:0000313" key="2">
    <source>
        <dbReference type="EMBL" id="CAB3364164.1"/>
    </source>
</evidence>
<evidence type="ECO:0000313" key="3">
    <source>
        <dbReference type="Proteomes" id="UP000494165"/>
    </source>
</evidence>
<accession>A0A8S1C871</accession>
<proteinExistence type="predicted"/>
<organism evidence="2 3">
    <name type="scientific">Cloeon dipterum</name>
    <dbReference type="NCBI Taxonomy" id="197152"/>
    <lineage>
        <taxon>Eukaryota</taxon>
        <taxon>Metazoa</taxon>
        <taxon>Ecdysozoa</taxon>
        <taxon>Arthropoda</taxon>
        <taxon>Hexapoda</taxon>
        <taxon>Insecta</taxon>
        <taxon>Pterygota</taxon>
        <taxon>Palaeoptera</taxon>
        <taxon>Ephemeroptera</taxon>
        <taxon>Pisciforma</taxon>
        <taxon>Baetidae</taxon>
        <taxon>Cloeon</taxon>
    </lineage>
</organism>